<evidence type="ECO:0000313" key="1">
    <source>
        <dbReference type="EMBL" id="MBU2951601.1"/>
    </source>
</evidence>
<gene>
    <name evidence="1" type="ORF">KO493_12915</name>
</gene>
<dbReference type="EMBL" id="JAHKPD010000018">
    <property type="protein sequence ID" value="MBU2951601.1"/>
    <property type="molecule type" value="Genomic_DNA"/>
</dbReference>
<accession>A0ACC5UBH2</accession>
<comment type="caution">
    <text evidence="1">The sequence shown here is derived from an EMBL/GenBank/DDBJ whole genome shotgun (WGS) entry which is preliminary data.</text>
</comment>
<proteinExistence type="predicted"/>
<keyword evidence="2" id="KW-1185">Reference proteome</keyword>
<dbReference type="Proteomes" id="UP001647509">
    <property type="component" value="Unassembled WGS sequence"/>
</dbReference>
<protein>
    <submittedName>
        <fullName evidence="1">Uncharacterized protein</fullName>
    </submittedName>
</protein>
<evidence type="ECO:0000313" key="2">
    <source>
        <dbReference type="Proteomes" id="UP001647509"/>
    </source>
</evidence>
<sequence>MNKLILLIIITLVSNVTFSQSGQAFFTKSDRINKFHTIDDLEDLGKGDLVSLYADRFAEITKIMPFMAITTKSDQKLQDVGIRENSENIKLLSKYKEDERERIRANNNLIADFVAYADSENIIWSILYMEDIIKKLRLGFKGNF</sequence>
<name>A0ACC5UBH2_9FLAO</name>
<reference evidence="1" key="1">
    <citation type="submission" date="2021-05" db="EMBL/GenBank/DDBJ databases">
        <title>Draft genomes of bacteria isolated from model marine particles.</title>
        <authorList>
            <person name="Datta M.S."/>
            <person name="Schwartzman J.A."/>
            <person name="Enke T.N."/>
            <person name="Saavedra J."/>
            <person name="Cermak N."/>
            <person name="Cordero O.X."/>
        </authorList>
    </citation>
    <scope>NUCLEOTIDE SEQUENCE</scope>
    <source>
        <strain evidence="1">I2M19</strain>
    </source>
</reference>
<organism evidence="1 2">
    <name type="scientific">Pseudotamlana agarivorans</name>
    <dbReference type="NCBI Taxonomy" id="481183"/>
    <lineage>
        <taxon>Bacteria</taxon>
        <taxon>Pseudomonadati</taxon>
        <taxon>Bacteroidota</taxon>
        <taxon>Flavobacteriia</taxon>
        <taxon>Flavobacteriales</taxon>
        <taxon>Flavobacteriaceae</taxon>
        <taxon>Pseudotamlana</taxon>
    </lineage>
</organism>